<dbReference type="InterPro" id="IPR011010">
    <property type="entry name" value="DNA_brk_join_enz"/>
</dbReference>
<evidence type="ECO:0000259" key="4">
    <source>
        <dbReference type="PROSITE" id="PS51898"/>
    </source>
</evidence>
<accession>A0A5A8F3K0</accession>
<name>A0A5A8F3K0_9BACT</name>
<dbReference type="GO" id="GO:0006310">
    <property type="term" value="P:DNA recombination"/>
    <property type="evidence" value="ECO:0007669"/>
    <property type="project" value="UniProtKB-KW"/>
</dbReference>
<keyword evidence="3" id="KW-0233">DNA recombination</keyword>
<dbReference type="RefSeq" id="WP_149266945.1">
    <property type="nucleotide sequence ID" value="NZ_VFJB01000007.1"/>
</dbReference>
<dbReference type="PROSITE" id="PS51898">
    <property type="entry name" value="TYR_RECOMBINASE"/>
    <property type="match status" value="1"/>
</dbReference>
<dbReference type="InterPro" id="IPR002104">
    <property type="entry name" value="Integrase_catalytic"/>
</dbReference>
<evidence type="ECO:0000313" key="6">
    <source>
        <dbReference type="Proteomes" id="UP000322876"/>
    </source>
</evidence>
<dbReference type="InterPro" id="IPR050090">
    <property type="entry name" value="Tyrosine_recombinase_XerCD"/>
</dbReference>
<dbReference type="InterPro" id="IPR013762">
    <property type="entry name" value="Integrase-like_cat_sf"/>
</dbReference>
<gene>
    <name evidence="5" type="ORF">FHQ18_09495</name>
</gene>
<evidence type="ECO:0000256" key="1">
    <source>
        <dbReference type="ARBA" id="ARBA00004496"/>
    </source>
</evidence>
<comment type="subcellular location">
    <subcellularLocation>
        <location evidence="1">Cytoplasm</location>
    </subcellularLocation>
</comment>
<dbReference type="EMBL" id="VFJB01000007">
    <property type="protein sequence ID" value="KAA0257564.1"/>
    <property type="molecule type" value="Genomic_DNA"/>
</dbReference>
<feature type="domain" description="Tyr recombinase" evidence="4">
    <location>
        <begin position="17"/>
        <end position="199"/>
    </location>
</feature>
<organism evidence="5 6">
    <name type="scientific">Deferribacter autotrophicus</name>
    <dbReference type="NCBI Taxonomy" id="500465"/>
    <lineage>
        <taxon>Bacteria</taxon>
        <taxon>Pseudomonadati</taxon>
        <taxon>Deferribacterota</taxon>
        <taxon>Deferribacteres</taxon>
        <taxon>Deferribacterales</taxon>
        <taxon>Deferribacteraceae</taxon>
        <taxon>Deferribacter</taxon>
    </lineage>
</organism>
<sequence>MKSIQFSNLPQLTESASKIKYFNNEELNSLVREFQNYYDNSPRRRSAGKYWLTFLFLRFTGARVSEVLSIDDTKDIDYRNSRIRLITLKRKKKVYRTIPVPTDLINELLRYLAEYPEERGKVFKIQYVHFYNKFKNLCIKAGIDIEKAHPHTLRHTRAIELINAGVPLNHIQALLGHSSILNTSIYLLVTGKELEVILKEKGLI</sequence>
<dbReference type="Pfam" id="PF00589">
    <property type="entry name" value="Phage_integrase"/>
    <property type="match status" value="1"/>
</dbReference>
<comment type="caution">
    <text evidence="5">The sequence shown here is derived from an EMBL/GenBank/DDBJ whole genome shotgun (WGS) entry which is preliminary data.</text>
</comment>
<evidence type="ECO:0000313" key="5">
    <source>
        <dbReference type="EMBL" id="KAA0257564.1"/>
    </source>
</evidence>
<dbReference type="GO" id="GO:0005737">
    <property type="term" value="C:cytoplasm"/>
    <property type="evidence" value="ECO:0007669"/>
    <property type="project" value="UniProtKB-SubCell"/>
</dbReference>
<dbReference type="PANTHER" id="PTHR30349:SF77">
    <property type="entry name" value="TYROSINE RECOMBINASE XERC"/>
    <property type="match status" value="1"/>
</dbReference>
<dbReference type="Proteomes" id="UP000322876">
    <property type="component" value="Unassembled WGS sequence"/>
</dbReference>
<evidence type="ECO:0000256" key="3">
    <source>
        <dbReference type="ARBA" id="ARBA00023172"/>
    </source>
</evidence>
<protein>
    <submittedName>
        <fullName evidence="5">Site-specific integrase</fullName>
    </submittedName>
</protein>
<dbReference type="AlphaFoldDB" id="A0A5A8F3K0"/>
<reference evidence="5 6" key="1">
    <citation type="submission" date="2019-06" db="EMBL/GenBank/DDBJ databases">
        <title>Genomic insights into carbon and energy metabolism of Deferribacter autotrophicus revealed new metabolic traits in the phylum Deferribacteres.</title>
        <authorList>
            <person name="Slobodkin A.I."/>
            <person name="Slobodkina G.B."/>
            <person name="Allioux M."/>
            <person name="Alain K."/>
            <person name="Jebbar M."/>
            <person name="Shadrin V."/>
            <person name="Kublanov I.V."/>
            <person name="Toshchakov S.V."/>
            <person name="Bonch-Osmolovskaya E.A."/>
        </authorList>
    </citation>
    <scope>NUCLEOTIDE SEQUENCE [LARGE SCALE GENOMIC DNA]</scope>
    <source>
        <strain evidence="5 6">SL50</strain>
    </source>
</reference>
<keyword evidence="6" id="KW-1185">Reference proteome</keyword>
<keyword evidence="2" id="KW-0229">DNA integration</keyword>
<proteinExistence type="predicted"/>
<dbReference type="GO" id="GO:0003677">
    <property type="term" value="F:DNA binding"/>
    <property type="evidence" value="ECO:0007669"/>
    <property type="project" value="InterPro"/>
</dbReference>
<dbReference type="GO" id="GO:0015074">
    <property type="term" value="P:DNA integration"/>
    <property type="evidence" value="ECO:0007669"/>
    <property type="project" value="UniProtKB-KW"/>
</dbReference>
<dbReference type="OrthoDB" id="9814406at2"/>
<dbReference type="PANTHER" id="PTHR30349">
    <property type="entry name" value="PHAGE INTEGRASE-RELATED"/>
    <property type="match status" value="1"/>
</dbReference>
<dbReference type="SUPFAM" id="SSF56349">
    <property type="entry name" value="DNA breaking-rejoining enzymes"/>
    <property type="match status" value="1"/>
</dbReference>
<dbReference type="Gene3D" id="1.10.443.10">
    <property type="entry name" value="Intergrase catalytic core"/>
    <property type="match status" value="1"/>
</dbReference>
<dbReference type="CDD" id="cd00397">
    <property type="entry name" value="DNA_BRE_C"/>
    <property type="match status" value="1"/>
</dbReference>
<evidence type="ECO:0000256" key="2">
    <source>
        <dbReference type="ARBA" id="ARBA00022908"/>
    </source>
</evidence>